<evidence type="ECO:0000259" key="1">
    <source>
        <dbReference type="Pfam" id="PF12697"/>
    </source>
</evidence>
<protein>
    <recommendedName>
        <fullName evidence="1">AB hydrolase-1 domain-containing protein</fullName>
    </recommendedName>
</protein>
<dbReference type="InterPro" id="IPR000073">
    <property type="entry name" value="AB_hydrolase_1"/>
</dbReference>
<dbReference type="Proteomes" id="UP000807306">
    <property type="component" value="Unassembled WGS sequence"/>
</dbReference>
<feature type="domain" description="AB hydrolase-1" evidence="1">
    <location>
        <begin position="156"/>
        <end position="455"/>
    </location>
</feature>
<comment type="caution">
    <text evidence="2">The sequence shown here is derived from an EMBL/GenBank/DDBJ whole genome shotgun (WGS) entry which is preliminary data.</text>
</comment>
<organism evidence="2 3">
    <name type="scientific">Crepidotus variabilis</name>
    <dbReference type="NCBI Taxonomy" id="179855"/>
    <lineage>
        <taxon>Eukaryota</taxon>
        <taxon>Fungi</taxon>
        <taxon>Dikarya</taxon>
        <taxon>Basidiomycota</taxon>
        <taxon>Agaricomycotina</taxon>
        <taxon>Agaricomycetes</taxon>
        <taxon>Agaricomycetidae</taxon>
        <taxon>Agaricales</taxon>
        <taxon>Agaricineae</taxon>
        <taxon>Crepidotaceae</taxon>
        <taxon>Crepidotus</taxon>
    </lineage>
</organism>
<gene>
    <name evidence="2" type="ORF">CPB83DRAFT_816490</name>
</gene>
<keyword evidence="3" id="KW-1185">Reference proteome</keyword>
<dbReference type="Gene3D" id="3.40.50.1820">
    <property type="entry name" value="alpha/beta hydrolase"/>
    <property type="match status" value="1"/>
</dbReference>
<dbReference type="AlphaFoldDB" id="A0A9P6JNR7"/>
<dbReference type="EMBL" id="MU157866">
    <property type="protein sequence ID" value="KAF9526909.1"/>
    <property type="molecule type" value="Genomic_DNA"/>
</dbReference>
<evidence type="ECO:0000313" key="3">
    <source>
        <dbReference type="Proteomes" id="UP000807306"/>
    </source>
</evidence>
<evidence type="ECO:0000313" key="2">
    <source>
        <dbReference type="EMBL" id="KAF9526909.1"/>
    </source>
</evidence>
<accession>A0A9P6JNR7</accession>
<dbReference type="InterPro" id="IPR029058">
    <property type="entry name" value="AB_hydrolase_fold"/>
</dbReference>
<name>A0A9P6JNR7_9AGAR</name>
<dbReference type="SUPFAM" id="SSF53474">
    <property type="entry name" value="alpha/beta-Hydrolases"/>
    <property type="match status" value="1"/>
</dbReference>
<proteinExistence type="predicted"/>
<dbReference type="Pfam" id="PF12697">
    <property type="entry name" value="Abhydrolase_6"/>
    <property type="match status" value="1"/>
</dbReference>
<dbReference type="OrthoDB" id="94039at2759"/>
<reference evidence="2" key="1">
    <citation type="submission" date="2020-11" db="EMBL/GenBank/DDBJ databases">
        <authorList>
            <consortium name="DOE Joint Genome Institute"/>
            <person name="Ahrendt S."/>
            <person name="Riley R."/>
            <person name="Andreopoulos W."/>
            <person name="Labutti K."/>
            <person name="Pangilinan J."/>
            <person name="Ruiz-Duenas F.J."/>
            <person name="Barrasa J.M."/>
            <person name="Sanchez-Garcia M."/>
            <person name="Camarero S."/>
            <person name="Miyauchi S."/>
            <person name="Serrano A."/>
            <person name="Linde D."/>
            <person name="Babiker R."/>
            <person name="Drula E."/>
            <person name="Ayuso-Fernandez I."/>
            <person name="Pacheco R."/>
            <person name="Padilla G."/>
            <person name="Ferreira P."/>
            <person name="Barriuso J."/>
            <person name="Kellner H."/>
            <person name="Castanera R."/>
            <person name="Alfaro M."/>
            <person name="Ramirez L."/>
            <person name="Pisabarro A.G."/>
            <person name="Kuo A."/>
            <person name="Tritt A."/>
            <person name="Lipzen A."/>
            <person name="He G."/>
            <person name="Yan M."/>
            <person name="Ng V."/>
            <person name="Cullen D."/>
            <person name="Martin F."/>
            <person name="Rosso M.-N."/>
            <person name="Henrissat B."/>
            <person name="Hibbett D."/>
            <person name="Martinez A.T."/>
            <person name="Grigoriev I.V."/>
        </authorList>
    </citation>
    <scope>NUCLEOTIDE SEQUENCE</scope>
    <source>
        <strain evidence="2">CBS 506.95</strain>
    </source>
</reference>
<sequence length="480" mass="53614">MSSISRFLPLERSLKGEPSVNPRRQLAALETPQYFVPLPNPLPESLERKVTNFTPTHSLSVHILPAAFPRAQSTYGGLEIPSPEYFGGSDSKAKARKRQWLIDTTETMSSHKREAESRFPDPSVPLKVSPECLWSTAIRIRRKKFTLTEGKKSLTLVALHANGFHKEIWEPTFRHLLEQTEHDESPVRIEEIWSLDATNHGDAAILNAKHLPNLPDRADYGRDLANFLINFLPAGEISFGHDLPLELVRVPPAISTDRVKRGFGDRTVVGIGHSLGGDAITVCGLSYPKLFTRSAIILLETTLFPVSNNTSKLKPEILVATLGRRSSWKSREEAKGALLKSPLFQAFQQDAFEVYLDHGLWCNPTTGQVHLKCDPISETGEFAEHRTMNEGWELLPTLDDNIALHWIMGGTEEASRLVGGSKNARITVWRRQTNTSNVRVAGGGHLVVQEKPLEVGNEIALFLSSKFGHERIEHQNFSKL</sequence>